<dbReference type="PANTHER" id="PTHR45965">
    <property type="entry name" value="INACTIVE RHOMBOID PROTEIN"/>
    <property type="match status" value="1"/>
</dbReference>
<dbReference type="PANTHER" id="PTHR45965:SF4">
    <property type="entry name" value="INACTIVE RHOMBOID PROTEIN 1"/>
    <property type="match status" value="1"/>
</dbReference>
<gene>
    <name evidence="5" type="ORF">J4Q44_G00173520</name>
</gene>
<evidence type="ECO:0000313" key="6">
    <source>
        <dbReference type="Proteomes" id="UP001356427"/>
    </source>
</evidence>
<comment type="function">
    <text evidence="2">Regulates ADAM17 protease, a sheddase of the epidermal growth factor (EGF) receptor ligands and TNF, thereby plays a role in sleep, cell survival, proliferation, migration and inflammation. Does not exhibit any protease activity on its own.</text>
</comment>
<evidence type="ECO:0000313" key="5">
    <source>
        <dbReference type="EMBL" id="KAK6311688.1"/>
    </source>
</evidence>
<keyword evidence="6" id="KW-1185">Reference proteome</keyword>
<comment type="caution">
    <text evidence="5">The sequence shown here is derived from an EMBL/GenBank/DDBJ whole genome shotgun (WGS) entry which is preliminary data.</text>
</comment>
<dbReference type="Proteomes" id="UP001356427">
    <property type="component" value="Unassembled WGS sequence"/>
</dbReference>
<dbReference type="Pfam" id="PF12595">
    <property type="entry name" value="iRhom1-2_N"/>
    <property type="match status" value="1"/>
</dbReference>
<sequence>MTTACVHAGCPGACRPSIRLAVAIFPSSSPDTSLRTAKSAAMLTLDWTGGQGRRRGASEAHSCMSVCRWEAWGGVGSMAEPRRESTSSLQRKKPPWLKLDIPTAQVSLDEPPTFVQPVKRQGFLRSISMPVEPSHLRSPPRDLFDPRRPPLLRQSSITQTIKRGTSGLVRGSSKDGDCHPEMAEEESAPLQPAIRRLKPPGDQGDGPVQSGQHLSDQHRDAPAAPLRCPPQHMPLDEQKASTGLPRRRKRESVAKRASGQQQPLVRGAPCGKTPPCGGPRGAASPLPASWRRTWWTYLIELDTSFFAKSKGHVLIYSDCLMQEELSTYADEVFESPSEAAMMDVVQEEGSKLDETELTGSALDKTELERSHLMLGNPGPPKVPLRQEVVSVNEDSGGAGQRIVVPVKKLFAREKRHYGLGMVGKLTNRTYRKRIDSYVKRQIEDMDDHR</sequence>
<keyword evidence="2" id="KW-0256">Endoplasmic reticulum</keyword>
<name>A0AAN8QUV3_9TELE</name>
<feature type="compositionally biased region" description="Basic and acidic residues" evidence="3">
    <location>
        <begin position="172"/>
        <end position="182"/>
    </location>
</feature>
<dbReference type="GO" id="GO:0050709">
    <property type="term" value="P:negative regulation of protein secretion"/>
    <property type="evidence" value="ECO:0007669"/>
    <property type="project" value="UniProtKB-UniRule"/>
</dbReference>
<evidence type="ECO:0000256" key="1">
    <source>
        <dbReference type="ARBA" id="ARBA00009045"/>
    </source>
</evidence>
<reference evidence="5 6" key="1">
    <citation type="submission" date="2021-04" db="EMBL/GenBank/DDBJ databases">
        <authorList>
            <person name="De Guttry C."/>
            <person name="Zahm M."/>
            <person name="Klopp C."/>
            <person name="Cabau C."/>
            <person name="Louis A."/>
            <person name="Berthelot C."/>
            <person name="Parey E."/>
            <person name="Roest Crollius H."/>
            <person name="Montfort J."/>
            <person name="Robinson-Rechavi M."/>
            <person name="Bucao C."/>
            <person name="Bouchez O."/>
            <person name="Gislard M."/>
            <person name="Lluch J."/>
            <person name="Milhes M."/>
            <person name="Lampietro C."/>
            <person name="Lopez Roques C."/>
            <person name="Donnadieu C."/>
            <person name="Braasch I."/>
            <person name="Desvignes T."/>
            <person name="Postlethwait J."/>
            <person name="Bobe J."/>
            <person name="Wedekind C."/>
            <person name="Guiguen Y."/>
        </authorList>
    </citation>
    <scope>NUCLEOTIDE SEQUENCE [LARGE SCALE GENOMIC DNA]</scope>
    <source>
        <strain evidence="5">Cs_M1</strain>
        <tissue evidence="5">Blood</tissue>
    </source>
</reference>
<feature type="region of interest" description="Disordered" evidence="3">
    <location>
        <begin position="130"/>
        <end position="285"/>
    </location>
</feature>
<proteinExistence type="inferred from homology"/>
<feature type="compositionally biased region" description="Polar residues" evidence="3">
    <location>
        <begin position="154"/>
        <end position="163"/>
    </location>
</feature>
<dbReference type="AlphaFoldDB" id="A0AAN8QUV3"/>
<dbReference type="GO" id="GO:0005789">
    <property type="term" value="C:endoplasmic reticulum membrane"/>
    <property type="evidence" value="ECO:0007669"/>
    <property type="project" value="UniProtKB-SubCell"/>
</dbReference>
<dbReference type="InterPro" id="IPR051512">
    <property type="entry name" value="Inactive_Rhomboid"/>
</dbReference>
<feature type="compositionally biased region" description="Basic and acidic residues" evidence="3">
    <location>
        <begin position="139"/>
        <end position="148"/>
    </location>
</feature>
<evidence type="ECO:0000259" key="4">
    <source>
        <dbReference type="Pfam" id="PF12595"/>
    </source>
</evidence>
<evidence type="ECO:0000256" key="3">
    <source>
        <dbReference type="SAM" id="MobiDB-lite"/>
    </source>
</evidence>
<dbReference type="GO" id="GO:0042058">
    <property type="term" value="P:regulation of epidermal growth factor receptor signaling pathway"/>
    <property type="evidence" value="ECO:0007669"/>
    <property type="project" value="UniProtKB-UniRule"/>
</dbReference>
<comment type="similarity">
    <text evidence="1 2">Belongs to the peptidase S54 family.</text>
</comment>
<evidence type="ECO:0000256" key="2">
    <source>
        <dbReference type="RuleBase" id="RU369051"/>
    </source>
</evidence>
<organism evidence="5 6">
    <name type="scientific">Coregonus suidteri</name>
    <dbReference type="NCBI Taxonomy" id="861788"/>
    <lineage>
        <taxon>Eukaryota</taxon>
        <taxon>Metazoa</taxon>
        <taxon>Chordata</taxon>
        <taxon>Craniata</taxon>
        <taxon>Vertebrata</taxon>
        <taxon>Euteleostomi</taxon>
        <taxon>Actinopterygii</taxon>
        <taxon>Neopterygii</taxon>
        <taxon>Teleostei</taxon>
        <taxon>Protacanthopterygii</taxon>
        <taxon>Salmoniformes</taxon>
        <taxon>Salmonidae</taxon>
        <taxon>Coregoninae</taxon>
        <taxon>Coregonus</taxon>
    </lineage>
</organism>
<dbReference type="InterPro" id="IPR022241">
    <property type="entry name" value="iRhom1_2_N"/>
</dbReference>
<comment type="subcellular location">
    <subcellularLocation>
        <location evidence="2">Endoplasmic reticulum membrane</location>
        <topology evidence="2">Multi-pass membrane protein</topology>
    </subcellularLocation>
</comment>
<dbReference type="EMBL" id="JAGTTL010000015">
    <property type="protein sequence ID" value="KAK6311688.1"/>
    <property type="molecule type" value="Genomic_DNA"/>
</dbReference>
<protein>
    <recommendedName>
        <fullName evidence="2">Inactive rhomboid protein</fullName>
        <shortName evidence="2">iRhom</shortName>
    </recommendedName>
    <alternativeName>
        <fullName evidence="2">Rhomboid family member</fullName>
    </alternativeName>
    <alternativeName>
        <fullName evidence="2">Rhomboid veinlet-like protein</fullName>
    </alternativeName>
</protein>
<accession>A0AAN8QUV3</accession>
<feature type="domain" description="Inactive rhomboid protein 1/2 N-terminal" evidence="4">
    <location>
        <begin position="242"/>
        <end position="337"/>
    </location>
</feature>